<dbReference type="PANTHER" id="PTHR19303:SF73">
    <property type="entry name" value="PROTEIN PDC2"/>
    <property type="match status" value="1"/>
</dbReference>
<dbReference type="InterPro" id="IPR006600">
    <property type="entry name" value="HTH_CenpB_DNA-bd_dom"/>
</dbReference>
<dbReference type="EMBL" id="FR824624">
    <property type="protein sequence ID" value="CCA27647.1"/>
    <property type="molecule type" value="Genomic_DNA"/>
</dbReference>
<evidence type="ECO:0000313" key="3">
    <source>
        <dbReference type="EMBL" id="CCA27647.1"/>
    </source>
</evidence>
<evidence type="ECO:0000256" key="1">
    <source>
        <dbReference type="ARBA" id="ARBA00023125"/>
    </source>
</evidence>
<dbReference type="GO" id="GO:0005634">
    <property type="term" value="C:nucleus"/>
    <property type="evidence" value="ECO:0007669"/>
    <property type="project" value="TreeGrafter"/>
</dbReference>
<organism evidence="3">
    <name type="scientific">Albugo laibachii Nc14</name>
    <dbReference type="NCBI Taxonomy" id="890382"/>
    <lineage>
        <taxon>Eukaryota</taxon>
        <taxon>Sar</taxon>
        <taxon>Stramenopiles</taxon>
        <taxon>Oomycota</taxon>
        <taxon>Peronosporomycetes</taxon>
        <taxon>Albuginales</taxon>
        <taxon>Albuginaceae</taxon>
        <taxon>Albugo</taxon>
    </lineage>
</organism>
<name>F0X1G1_9STRA</name>
<dbReference type="AlphaFoldDB" id="F0X1G1"/>
<feature type="domain" description="HTH CENPB-type" evidence="2">
    <location>
        <begin position="18"/>
        <end position="83"/>
    </location>
</feature>
<gene>
    <name evidence="3" type="primary">AlNc14C612G12245</name>
    <name evidence="3" type="ORF">ALNC14_137910</name>
</gene>
<dbReference type="PROSITE" id="PS51253">
    <property type="entry name" value="HTH_CENPB"/>
    <property type="match status" value="1"/>
</dbReference>
<protein>
    <submittedName>
        <fullName evidence="3">Uncharacterized protein AlNc14C612G12245</fullName>
    </submittedName>
</protein>
<keyword evidence="1" id="KW-0238">DNA-binding</keyword>
<proteinExistence type="predicted"/>
<reference evidence="3" key="2">
    <citation type="submission" date="2011-02" db="EMBL/GenBank/DDBJ databases">
        <authorList>
            <person name="MacLean D."/>
        </authorList>
    </citation>
    <scope>NUCLEOTIDE SEQUENCE</scope>
</reference>
<dbReference type="GO" id="GO:0003677">
    <property type="term" value="F:DNA binding"/>
    <property type="evidence" value="ECO:0007669"/>
    <property type="project" value="UniProtKB-KW"/>
</dbReference>
<dbReference type="InterPro" id="IPR050863">
    <property type="entry name" value="CenT-Element_Derived"/>
</dbReference>
<reference evidence="3" key="1">
    <citation type="journal article" date="2011" name="PLoS Biol.">
        <title>Gene gain and loss during evolution of obligate parasitism in the white rust pathogen of Arabidopsis thaliana.</title>
        <authorList>
            <person name="Kemen E."/>
            <person name="Gardiner A."/>
            <person name="Schultz-Larsen T."/>
            <person name="Kemen A.C."/>
            <person name="Balmuth A.L."/>
            <person name="Robert-Seilaniantz A."/>
            <person name="Bailey K."/>
            <person name="Holub E."/>
            <person name="Studholme D.J."/>
            <person name="Maclean D."/>
            <person name="Jones J.D."/>
        </authorList>
    </citation>
    <scope>NUCLEOTIDE SEQUENCE</scope>
</reference>
<evidence type="ECO:0000259" key="2">
    <source>
        <dbReference type="PROSITE" id="PS51253"/>
    </source>
</evidence>
<dbReference type="Pfam" id="PF03221">
    <property type="entry name" value="HTH_Tnp_Tc5"/>
    <property type="match status" value="1"/>
</dbReference>
<dbReference type="HOGENOM" id="CLU_1268415_0_0_1"/>
<accession>F0X1G1</accession>
<dbReference type="PANTHER" id="PTHR19303">
    <property type="entry name" value="TRANSPOSON"/>
    <property type="match status" value="1"/>
</dbReference>
<sequence length="223" mass="25003">MIYRVLNTPSNVTVRNPECKTKHTGSTSELEERLLLKIRQFEDSKLPIITEAATLDTVKSQVLVFSHGWLYKFQKRHGLSSKCLHGEAAFVNLNAVDSGKIALKENTLGYEKRDVFNMDETAFFYCSMPGKSITQDRIAETPLNSLDCNTKAQRRMDDVKALSALAVATEQADACCWPPHPPSRRQNLIPPDGRVAIEREASDACTKYDCLPTDSRRGNNQLV</sequence>